<proteinExistence type="predicted"/>
<keyword evidence="2" id="KW-1185">Reference proteome</keyword>
<dbReference type="AlphaFoldDB" id="A0A2T7NH16"/>
<dbReference type="InterPro" id="IPR007902">
    <property type="entry name" value="Chl4/mis15/CENP-N"/>
</dbReference>
<dbReference type="PANTHER" id="PTHR31743">
    <property type="entry name" value="TRANSIENT RECEPTOR POTENTIAL CHANNEL 4-ASSOCIATED PROTEIN TCPC4AP"/>
    <property type="match status" value="1"/>
</dbReference>
<dbReference type="GO" id="GO:0007059">
    <property type="term" value="P:chromosome segregation"/>
    <property type="evidence" value="ECO:0007669"/>
    <property type="project" value="InterPro"/>
</dbReference>
<dbReference type="Pfam" id="PF05238">
    <property type="entry name" value="CENP-N"/>
    <property type="match status" value="1"/>
</dbReference>
<dbReference type="GO" id="GO:0006511">
    <property type="term" value="P:ubiquitin-dependent protein catabolic process"/>
    <property type="evidence" value="ECO:0007669"/>
    <property type="project" value="InterPro"/>
</dbReference>
<sequence>MDLEKSVIRRVVSKCRARDIESLLKKWGWLTDGDMKKINFRASKRVIASQISDICKAKGLREEVGDLDLLCTQLNSFGLKWTVLKLKGSQPKTDFDPLEIQDRLLGLLEPECHGEVHLNVKSFGGATWVRLYIKDDAPFRATDTVYFLSYPHTPILITCRMKVKIRDLLYSVLLEIFQAEEIKELQLTGHHLPSLADLALQQNAQGPFQKYRDLMEEENPLVRSRLLKKTGTAPEEIVWESRLTDENKEQKERRQEKLDGTFGISTQPTLEKLEYKLNLRFRGTTFAPALKDRKDLFRCRVKFEGPSVLEGTKNLEMSLWHRFERGVKRKSVFHAHEDWQYHGGGFKRLSQLPDHLVEMVSKKRDVPDIIRELDDFSVCLGFDNDQCLAVLKRLLGKLMNFEPRRSHDEGPQDEEQEQFAHAFCELGGVEVLLRLLMFGSILPHIARANKVIWESERMLRIKSIVLEIMTKLTTTSVGDQVTSKLLESDDVLNYVFSLLAHQKTFINACQLIEDMLQSRKDVLDLHRINNLRTLLNCLDDTQLANFCRILAVAISDLDIYENKSSLYAQNKQKRSKGFVNLRDINQELLLGIPELLPRLVKIAINKDYTPRYRGMVSELDCWMEWIENQMAEEVFEQQTTDDFEDFTGGISEPSAEGGHMMVQQGLKITEELVQRVEVVYVLGLFLLGKHRKKVQRKLADLKLAPGLSDLFDQFIWKYQVGRHHSRHRLRGHNAACECSPEVALKIQFLRLVHSFCDHSDYKHLLLSKNELSEVKRINAKAGTLALKNLDTINKQLMCRGSKGLLTKIVEVMKKEPTTSTFRFWLARAVESYLRGDTSYCDQIFLMRRGLLQHVASNIVEHEIRHKEILQSSFDLLGELIKFNWEAFKTFDSVLTTQSKFEKFVTTVNRNMVDSNMFIRSLVLSLEHFRSEGKDTEMDKKESKLMAYICDFSRQLDYLYKLITIISVQNLTQENVSCLNTTLVFLMFANKKNQLPRYLQALRDEKENMADVTGAGSILQNFRDLLVFWQDHYLHKDKDCSALEKSSRISFSYWKKTVSMLVGEEKSDPNTVLYYINPIPGGRTN</sequence>
<dbReference type="OrthoDB" id="1866965at2759"/>
<dbReference type="STRING" id="400727.A0A2T7NH16"/>
<dbReference type="EMBL" id="PZQS01000012">
    <property type="protein sequence ID" value="PVD20473.1"/>
    <property type="molecule type" value="Genomic_DNA"/>
</dbReference>
<gene>
    <name evidence="1" type="ORF">C0Q70_18629</name>
</gene>
<organism evidence="1 2">
    <name type="scientific">Pomacea canaliculata</name>
    <name type="common">Golden apple snail</name>
    <dbReference type="NCBI Taxonomy" id="400727"/>
    <lineage>
        <taxon>Eukaryota</taxon>
        <taxon>Metazoa</taxon>
        <taxon>Spiralia</taxon>
        <taxon>Lophotrochozoa</taxon>
        <taxon>Mollusca</taxon>
        <taxon>Gastropoda</taxon>
        <taxon>Caenogastropoda</taxon>
        <taxon>Architaenioglossa</taxon>
        <taxon>Ampullarioidea</taxon>
        <taxon>Ampullariidae</taxon>
        <taxon>Pomacea</taxon>
    </lineage>
</organism>
<name>A0A2T7NH16_POMCA</name>
<dbReference type="InterPro" id="IPR022162">
    <property type="entry name" value="TRPC4AP"/>
</dbReference>
<comment type="caution">
    <text evidence="1">The sequence shown here is derived from an EMBL/GenBank/DDBJ whole genome shotgun (WGS) entry which is preliminary data.</text>
</comment>
<accession>A0A2T7NH16</accession>
<dbReference type="PANTHER" id="PTHR31743:SF1">
    <property type="entry name" value="SHORT TRANSIENT RECEPTOR POTENTIAL CHANNEL 4-ASSOCIATED PROTEIN"/>
    <property type="match status" value="1"/>
</dbReference>
<evidence type="ECO:0000313" key="1">
    <source>
        <dbReference type="EMBL" id="PVD20473.1"/>
    </source>
</evidence>
<dbReference type="GO" id="GO:0019902">
    <property type="term" value="F:phosphatase binding"/>
    <property type="evidence" value="ECO:0007669"/>
    <property type="project" value="TreeGrafter"/>
</dbReference>
<protein>
    <submittedName>
        <fullName evidence="1">Uncharacterized protein</fullName>
    </submittedName>
</protein>
<reference evidence="1 2" key="1">
    <citation type="submission" date="2018-04" db="EMBL/GenBank/DDBJ databases">
        <title>The genome of golden apple snail Pomacea canaliculata provides insight into stress tolerance and invasive adaptation.</title>
        <authorList>
            <person name="Liu C."/>
            <person name="Liu B."/>
            <person name="Ren Y."/>
            <person name="Zhang Y."/>
            <person name="Wang H."/>
            <person name="Li S."/>
            <person name="Jiang F."/>
            <person name="Yin L."/>
            <person name="Zhang G."/>
            <person name="Qian W."/>
            <person name="Fan W."/>
        </authorList>
    </citation>
    <scope>NUCLEOTIDE SEQUENCE [LARGE SCALE GENOMIC DNA]</scope>
    <source>
        <strain evidence="1">SZHN2017</strain>
        <tissue evidence="1">Muscle</tissue>
    </source>
</reference>
<evidence type="ECO:0000313" key="2">
    <source>
        <dbReference type="Proteomes" id="UP000245119"/>
    </source>
</evidence>
<dbReference type="Proteomes" id="UP000245119">
    <property type="component" value="Linkage Group LG12"/>
</dbReference>
<dbReference type="Pfam" id="PF12463">
    <property type="entry name" value="DUF3689"/>
    <property type="match status" value="1"/>
</dbReference>
<dbReference type="GO" id="GO:0031464">
    <property type="term" value="C:Cul4A-RING E3 ubiquitin ligase complex"/>
    <property type="evidence" value="ECO:0007669"/>
    <property type="project" value="InterPro"/>
</dbReference>
<dbReference type="GO" id="GO:0034080">
    <property type="term" value="P:CENP-A containing chromatin assembly"/>
    <property type="evidence" value="ECO:0007669"/>
    <property type="project" value="InterPro"/>
</dbReference>